<accession>A0A0R2NS78</accession>
<dbReference type="EMBL" id="JQCQ01000003">
    <property type="protein sequence ID" value="KRO26074.1"/>
    <property type="molecule type" value="Genomic_DNA"/>
</dbReference>
<dbReference type="Proteomes" id="UP000051249">
    <property type="component" value="Unassembled WGS sequence"/>
</dbReference>
<dbReference type="AlphaFoldDB" id="A0A0R2NS78"/>
<protein>
    <recommendedName>
        <fullName evidence="3">Cell surface hydrolase</fullName>
    </recommendedName>
</protein>
<proteinExistence type="predicted"/>
<evidence type="ECO:0000313" key="1">
    <source>
        <dbReference type="EMBL" id="KRO26074.1"/>
    </source>
</evidence>
<sequence>MNAATVFVHGFNGDAYSTDHLLSFAEESGWATKVLNAYIRRNGQIEFTGEWSDRIDNPMVQVIFENNRAPERRQVRWVRNLLVELKERFGVDNYNGVGHSLGSNVLVNLGIKFGDDTKLPKLNKLVTIAGPFNGLHGFWSSKPIKSIIDCDWEPTIKTHHFQKLLKMRDRFPKGVDVLNVVGQVEGSLNNDVYVSVQSARSVGYLLDGVVNKYHEIMVTGPDGYHCSLNQNDTVSREINNFLWNYNRQVADFKLITSKNNSDGFKPIIVRNGGLQAG</sequence>
<name>A0A0R2NS78_9LACO</name>
<dbReference type="RefSeq" id="WP_057797984.1">
    <property type="nucleotide sequence ID" value="NZ_BJZZ01000003.1"/>
</dbReference>
<dbReference type="PATRIC" id="fig|480391.4.peg.1004"/>
<dbReference type="SUPFAM" id="SSF53474">
    <property type="entry name" value="alpha/beta-Hydrolases"/>
    <property type="match status" value="1"/>
</dbReference>
<reference evidence="1 2" key="1">
    <citation type="journal article" date="2015" name="Genome Announc.">
        <title>Expanding the biotechnology potential of lactobacilli through comparative genomics of 213 strains and associated genera.</title>
        <authorList>
            <person name="Sun Z."/>
            <person name="Harris H.M."/>
            <person name="McCann A."/>
            <person name="Guo C."/>
            <person name="Argimon S."/>
            <person name="Zhang W."/>
            <person name="Yang X."/>
            <person name="Jeffery I.B."/>
            <person name="Cooney J.C."/>
            <person name="Kagawa T.F."/>
            <person name="Liu W."/>
            <person name="Song Y."/>
            <person name="Salvetti E."/>
            <person name="Wrobel A."/>
            <person name="Rasinkangas P."/>
            <person name="Parkhill J."/>
            <person name="Rea M.C."/>
            <person name="O'Sullivan O."/>
            <person name="Ritari J."/>
            <person name="Douillard F.P."/>
            <person name="Paul Ross R."/>
            <person name="Yang R."/>
            <person name="Briner A.E."/>
            <person name="Felis G.E."/>
            <person name="de Vos W.M."/>
            <person name="Barrangou R."/>
            <person name="Klaenhammer T.R."/>
            <person name="Caufield P.W."/>
            <person name="Cui Y."/>
            <person name="Zhang H."/>
            <person name="O'Toole P.W."/>
        </authorList>
    </citation>
    <scope>NUCLEOTIDE SEQUENCE [LARGE SCALE GENOMIC DNA]</scope>
    <source>
        <strain evidence="1 2">DSM 23026</strain>
    </source>
</reference>
<gene>
    <name evidence="1" type="ORF">IV88_GL000989</name>
</gene>
<evidence type="ECO:0000313" key="2">
    <source>
        <dbReference type="Proteomes" id="UP000051249"/>
    </source>
</evidence>
<keyword evidence="2" id="KW-1185">Reference proteome</keyword>
<organism evidence="1 2">
    <name type="scientific">Pediococcus argentinicus</name>
    <dbReference type="NCBI Taxonomy" id="480391"/>
    <lineage>
        <taxon>Bacteria</taxon>
        <taxon>Bacillati</taxon>
        <taxon>Bacillota</taxon>
        <taxon>Bacilli</taxon>
        <taxon>Lactobacillales</taxon>
        <taxon>Lactobacillaceae</taxon>
        <taxon>Pediococcus</taxon>
    </lineage>
</organism>
<dbReference type="Pfam" id="PF06028">
    <property type="entry name" value="DUF915"/>
    <property type="match status" value="1"/>
</dbReference>
<evidence type="ECO:0008006" key="3">
    <source>
        <dbReference type="Google" id="ProtNLM"/>
    </source>
</evidence>
<dbReference type="OrthoDB" id="503948at2"/>
<dbReference type="Gene3D" id="3.40.50.1820">
    <property type="entry name" value="alpha/beta hydrolase"/>
    <property type="match status" value="1"/>
</dbReference>
<dbReference type="InterPro" id="IPR029058">
    <property type="entry name" value="AB_hydrolase_fold"/>
</dbReference>
<comment type="caution">
    <text evidence="1">The sequence shown here is derived from an EMBL/GenBank/DDBJ whole genome shotgun (WGS) entry which is preliminary data.</text>
</comment>
<dbReference type="InterPro" id="IPR010315">
    <property type="entry name" value="DUF915_hydro-like"/>
</dbReference>